<accession>A0A644SW71</accession>
<reference evidence="1" key="1">
    <citation type="submission" date="2019-08" db="EMBL/GenBank/DDBJ databases">
        <authorList>
            <person name="Kucharzyk K."/>
            <person name="Murdoch R.W."/>
            <person name="Higgins S."/>
            <person name="Loffler F."/>
        </authorList>
    </citation>
    <scope>NUCLEOTIDE SEQUENCE</scope>
</reference>
<dbReference type="AlphaFoldDB" id="A0A644SW71"/>
<dbReference type="Pfam" id="PF02639">
    <property type="entry name" value="DUF188"/>
    <property type="match status" value="1"/>
</dbReference>
<sequence>MRLWIDGDSLPRDLRAFLLRRAGSSRGNRKFPEMSFVSAKKLPDIPPGLSRVVEAGPDAADSLIEAEAVLGDLVVTRDTALAERLAHRGIAVINDRGDIFTKENAAERRSLRDAAFQLRSLGLAPPSPRGFSRTARELKRFADSLDKLLSRLEGL</sequence>
<evidence type="ECO:0000313" key="1">
    <source>
        <dbReference type="EMBL" id="MPL58896.1"/>
    </source>
</evidence>
<name>A0A644SW71_9ZZZZ</name>
<gene>
    <name evidence="1" type="ORF">SDC9_04442</name>
</gene>
<dbReference type="PANTHER" id="PTHR35146">
    <property type="entry name" value="UPF0178 PROTEIN YAII"/>
    <property type="match status" value="1"/>
</dbReference>
<dbReference type="EMBL" id="VSSQ01000008">
    <property type="protein sequence ID" value="MPL58896.1"/>
    <property type="molecule type" value="Genomic_DNA"/>
</dbReference>
<proteinExistence type="predicted"/>
<dbReference type="PANTHER" id="PTHR35146:SF1">
    <property type="entry name" value="UPF0178 PROTEIN YAII"/>
    <property type="match status" value="1"/>
</dbReference>
<comment type="caution">
    <text evidence="1">The sequence shown here is derived from an EMBL/GenBank/DDBJ whole genome shotgun (WGS) entry which is preliminary data.</text>
</comment>
<dbReference type="InterPro" id="IPR003791">
    <property type="entry name" value="UPF0178"/>
</dbReference>
<protein>
    <submittedName>
        <fullName evidence="1">Uncharacterized protein</fullName>
    </submittedName>
</protein>
<organism evidence="1">
    <name type="scientific">bioreactor metagenome</name>
    <dbReference type="NCBI Taxonomy" id="1076179"/>
    <lineage>
        <taxon>unclassified sequences</taxon>
        <taxon>metagenomes</taxon>
        <taxon>ecological metagenomes</taxon>
    </lineage>
</organism>